<dbReference type="Pfam" id="PF08282">
    <property type="entry name" value="Hydrolase_3"/>
    <property type="match status" value="1"/>
</dbReference>
<dbReference type="Gene3D" id="3.40.50.1000">
    <property type="entry name" value="HAD superfamily/HAD-like"/>
    <property type="match status" value="1"/>
</dbReference>
<evidence type="ECO:0000313" key="1">
    <source>
        <dbReference type="EMBL" id="MDM8194909.1"/>
    </source>
</evidence>
<dbReference type="GO" id="GO:0016787">
    <property type="term" value="F:hydrolase activity"/>
    <property type="evidence" value="ECO:0007669"/>
    <property type="project" value="UniProtKB-KW"/>
</dbReference>
<dbReference type="EMBL" id="JAUDCK010000002">
    <property type="protein sequence ID" value="MDM8194909.1"/>
    <property type="molecule type" value="Genomic_DNA"/>
</dbReference>
<dbReference type="NCBIfam" id="TIGR00099">
    <property type="entry name" value="Cof-subfamily"/>
    <property type="match status" value="1"/>
</dbReference>
<evidence type="ECO:0000313" key="2">
    <source>
        <dbReference type="Proteomes" id="UP001529275"/>
    </source>
</evidence>
<accession>A0ABT7UFJ0</accession>
<dbReference type="SFLD" id="SFLDG01144">
    <property type="entry name" value="C2.B.4:_PGP_Like"/>
    <property type="match status" value="1"/>
</dbReference>
<dbReference type="RefSeq" id="WP_087936832.1">
    <property type="nucleotide sequence ID" value="NZ_JAUDCK010000002.1"/>
</dbReference>
<keyword evidence="1" id="KW-0378">Hydrolase</keyword>
<dbReference type="SUPFAM" id="SSF56784">
    <property type="entry name" value="HAD-like"/>
    <property type="match status" value="1"/>
</dbReference>
<comment type="caution">
    <text evidence="1">The sequence shown here is derived from an EMBL/GenBank/DDBJ whole genome shotgun (WGS) entry which is preliminary data.</text>
</comment>
<name>A0ABT7UFJ0_9FIRM</name>
<dbReference type="SFLD" id="SFLDS00003">
    <property type="entry name" value="Haloacid_Dehalogenase"/>
    <property type="match status" value="1"/>
</dbReference>
<proteinExistence type="predicted"/>
<dbReference type="InterPro" id="IPR000150">
    <property type="entry name" value="Cof"/>
</dbReference>
<dbReference type="PANTHER" id="PTHR10000">
    <property type="entry name" value="PHOSPHOSERINE PHOSPHATASE"/>
    <property type="match status" value="1"/>
</dbReference>
<keyword evidence="2" id="KW-1185">Reference proteome</keyword>
<organism evidence="1 2">
    <name type="scientific">Massilimicrobiota timonensis</name>
    <dbReference type="NCBI Taxonomy" id="1776392"/>
    <lineage>
        <taxon>Bacteria</taxon>
        <taxon>Bacillati</taxon>
        <taxon>Bacillota</taxon>
        <taxon>Erysipelotrichia</taxon>
        <taxon>Erysipelotrichales</taxon>
        <taxon>Erysipelotrichaceae</taxon>
        <taxon>Massilimicrobiota</taxon>
    </lineage>
</organism>
<dbReference type="PANTHER" id="PTHR10000:SF25">
    <property type="entry name" value="PHOSPHATASE YKRA-RELATED"/>
    <property type="match status" value="1"/>
</dbReference>
<protein>
    <submittedName>
        <fullName evidence="1">Cof-type HAD-IIB family hydrolase</fullName>
    </submittedName>
</protein>
<reference evidence="2" key="1">
    <citation type="submission" date="2023-06" db="EMBL/GenBank/DDBJ databases">
        <title>Identification and characterization of horizontal gene transfer across gut microbiota members of farm animals based on homology search.</title>
        <authorList>
            <person name="Zeman M."/>
            <person name="Kubasova T."/>
            <person name="Jahodarova E."/>
            <person name="Nykrynova M."/>
            <person name="Rychlik I."/>
        </authorList>
    </citation>
    <scope>NUCLEOTIDE SEQUENCE [LARGE SCALE GENOMIC DNA]</scope>
    <source>
        <strain evidence="2">ET341</strain>
    </source>
</reference>
<dbReference type="NCBIfam" id="TIGR01484">
    <property type="entry name" value="HAD-SF-IIB"/>
    <property type="match status" value="1"/>
</dbReference>
<dbReference type="PROSITE" id="PS01229">
    <property type="entry name" value="COF_2"/>
    <property type="match status" value="1"/>
</dbReference>
<dbReference type="InterPro" id="IPR006379">
    <property type="entry name" value="HAD-SF_hydro_IIB"/>
</dbReference>
<gene>
    <name evidence="1" type="ORF">QUV98_01060</name>
</gene>
<dbReference type="InterPro" id="IPR023214">
    <property type="entry name" value="HAD_sf"/>
</dbReference>
<dbReference type="InterPro" id="IPR036412">
    <property type="entry name" value="HAD-like_sf"/>
</dbReference>
<dbReference type="Proteomes" id="UP001529275">
    <property type="component" value="Unassembled WGS sequence"/>
</dbReference>
<dbReference type="SFLD" id="SFLDG01140">
    <property type="entry name" value="C2.B:_Phosphomannomutase_and_P"/>
    <property type="match status" value="1"/>
</dbReference>
<dbReference type="Gene3D" id="3.30.1240.10">
    <property type="match status" value="1"/>
</dbReference>
<sequence>MIKAIFFDIDGTLASFKTHQIPDSTFYTLNKLKDNGIKLFIATGRGKDGLDILQGFPFDGYITLNGQYCFTNDELIYENTIDSQDIQALLEYLKEKPFPCGFTEEHTKYFNMRNHLVDEIHAITHNDDHPARDCSQVIHKKIYQCMCFVDENEEKELLKVMPHCHASRWYPTFCDISPIGGSKQHGIDEFLKHYHIDLSQTMAFGDGGNDIPMLKHVAISVAMGNASDEVKSIADYITDDVDHDGILNACVHFQLCQKQE</sequence>